<sequence length="46" mass="5528">DLDLSYEEVVSDWEGEISVDEVNAAMEYYRAHPEEIEEKRRWVSPR</sequence>
<protein>
    <submittedName>
        <fullName evidence="1">Uncharacterized protein</fullName>
    </submittedName>
</protein>
<dbReference type="AlphaFoldDB" id="X0TWD1"/>
<comment type="caution">
    <text evidence="1">The sequence shown here is derived from an EMBL/GenBank/DDBJ whole genome shotgun (WGS) entry which is preliminary data.</text>
</comment>
<dbReference type="Gene3D" id="1.10.10.10">
    <property type="entry name" value="Winged helix-like DNA-binding domain superfamily/Winged helix DNA-binding domain"/>
    <property type="match status" value="1"/>
</dbReference>
<feature type="non-terminal residue" evidence="1">
    <location>
        <position position="1"/>
    </location>
</feature>
<organism evidence="1">
    <name type="scientific">marine sediment metagenome</name>
    <dbReference type="NCBI Taxonomy" id="412755"/>
    <lineage>
        <taxon>unclassified sequences</taxon>
        <taxon>metagenomes</taxon>
        <taxon>ecological metagenomes</taxon>
    </lineage>
</organism>
<gene>
    <name evidence="1" type="ORF">S01H1_22742</name>
</gene>
<evidence type="ECO:0000313" key="1">
    <source>
        <dbReference type="EMBL" id="GAF91461.1"/>
    </source>
</evidence>
<accession>X0TWD1</accession>
<reference evidence="1" key="1">
    <citation type="journal article" date="2014" name="Front. Microbiol.">
        <title>High frequency of phylogenetically diverse reductive dehalogenase-homologous genes in deep subseafloor sedimentary metagenomes.</title>
        <authorList>
            <person name="Kawai M."/>
            <person name="Futagami T."/>
            <person name="Toyoda A."/>
            <person name="Takaki Y."/>
            <person name="Nishi S."/>
            <person name="Hori S."/>
            <person name="Arai W."/>
            <person name="Tsubouchi T."/>
            <person name="Morono Y."/>
            <person name="Uchiyama I."/>
            <person name="Ito T."/>
            <person name="Fujiyama A."/>
            <person name="Inagaki F."/>
            <person name="Takami H."/>
        </authorList>
    </citation>
    <scope>NUCLEOTIDE SEQUENCE</scope>
    <source>
        <strain evidence="1">Expedition CK06-06</strain>
    </source>
</reference>
<name>X0TWD1_9ZZZZ</name>
<dbReference type="InterPro" id="IPR036388">
    <property type="entry name" value="WH-like_DNA-bd_sf"/>
</dbReference>
<proteinExistence type="predicted"/>
<dbReference type="EMBL" id="BARS01012910">
    <property type="protein sequence ID" value="GAF91461.1"/>
    <property type="molecule type" value="Genomic_DNA"/>
</dbReference>